<proteinExistence type="predicted"/>
<name>A0A0F9AQB9_9ZZZZ</name>
<dbReference type="AlphaFoldDB" id="A0A0F9AQB9"/>
<dbReference type="PANTHER" id="PTHR43793">
    <property type="entry name" value="FAD SYNTHASE"/>
    <property type="match status" value="1"/>
</dbReference>
<dbReference type="Gene3D" id="3.40.50.620">
    <property type="entry name" value="HUPs"/>
    <property type="match status" value="1"/>
</dbReference>
<comment type="caution">
    <text evidence="4">The sequence shown here is derived from an EMBL/GenBank/DDBJ whole genome shotgun (WGS) entry which is preliminary data.</text>
</comment>
<sequence length="134" mass="15326">MGRIIGYAYVVADLLHFGHLLHLENCKRMCDILVVGVLTNKATMEKKPEPIMSFDERLSIISALRCVDAAVTQETYSPLNNIYDIKPDILFESSSHDNPTVNPFGRTVEMPYYINQSSTKIKRRILEEEHANRN</sequence>
<dbReference type="PANTHER" id="PTHR43793:SF1">
    <property type="entry name" value="FAD SYNTHASE"/>
    <property type="match status" value="1"/>
</dbReference>
<dbReference type="EMBL" id="LAZR01044782">
    <property type="protein sequence ID" value="KKL03812.1"/>
    <property type="molecule type" value="Genomic_DNA"/>
</dbReference>
<organism evidence="4">
    <name type="scientific">marine sediment metagenome</name>
    <dbReference type="NCBI Taxonomy" id="412755"/>
    <lineage>
        <taxon>unclassified sequences</taxon>
        <taxon>metagenomes</taxon>
        <taxon>ecological metagenomes</taxon>
    </lineage>
</organism>
<evidence type="ECO:0000259" key="3">
    <source>
        <dbReference type="Pfam" id="PF01467"/>
    </source>
</evidence>
<dbReference type="InterPro" id="IPR014729">
    <property type="entry name" value="Rossmann-like_a/b/a_fold"/>
</dbReference>
<dbReference type="InterPro" id="IPR004821">
    <property type="entry name" value="Cyt_trans-like"/>
</dbReference>
<evidence type="ECO:0000256" key="1">
    <source>
        <dbReference type="ARBA" id="ARBA00022679"/>
    </source>
</evidence>
<feature type="domain" description="Cytidyltransferase-like" evidence="3">
    <location>
        <begin position="13"/>
        <end position="90"/>
    </location>
</feature>
<dbReference type="Pfam" id="PF01467">
    <property type="entry name" value="CTP_transf_like"/>
    <property type="match status" value="1"/>
</dbReference>
<evidence type="ECO:0000313" key="4">
    <source>
        <dbReference type="EMBL" id="KKL03812.1"/>
    </source>
</evidence>
<evidence type="ECO:0000256" key="2">
    <source>
        <dbReference type="ARBA" id="ARBA00022695"/>
    </source>
</evidence>
<gene>
    <name evidence="4" type="ORF">LCGC14_2622390</name>
</gene>
<dbReference type="GO" id="GO:0016779">
    <property type="term" value="F:nucleotidyltransferase activity"/>
    <property type="evidence" value="ECO:0007669"/>
    <property type="project" value="UniProtKB-KW"/>
</dbReference>
<keyword evidence="2" id="KW-0548">Nucleotidyltransferase</keyword>
<accession>A0A0F9AQB9</accession>
<dbReference type="SUPFAM" id="SSF52374">
    <property type="entry name" value="Nucleotidylyl transferase"/>
    <property type="match status" value="1"/>
</dbReference>
<protein>
    <recommendedName>
        <fullName evidence="3">Cytidyltransferase-like domain-containing protein</fullName>
    </recommendedName>
</protein>
<keyword evidence="1" id="KW-0808">Transferase</keyword>
<reference evidence="4" key="1">
    <citation type="journal article" date="2015" name="Nature">
        <title>Complex archaea that bridge the gap between prokaryotes and eukaryotes.</title>
        <authorList>
            <person name="Spang A."/>
            <person name="Saw J.H."/>
            <person name="Jorgensen S.L."/>
            <person name="Zaremba-Niedzwiedzka K."/>
            <person name="Martijn J."/>
            <person name="Lind A.E."/>
            <person name="van Eijk R."/>
            <person name="Schleper C."/>
            <person name="Guy L."/>
            <person name="Ettema T.J."/>
        </authorList>
    </citation>
    <scope>NUCLEOTIDE SEQUENCE</scope>
</reference>
<dbReference type="InterPro" id="IPR050385">
    <property type="entry name" value="Archaeal_FAD_synthase"/>
</dbReference>
<dbReference type="NCBIfam" id="TIGR00125">
    <property type="entry name" value="cyt_tran_rel"/>
    <property type="match status" value="1"/>
</dbReference>